<name>A0ABN7WVL7_GIGMA</name>
<sequence>MNNKNPKERQQRLQRERQQSCRSQKKRKTVKSIEIPKARVYLWTSYGLQRYTLGSMDPRCSKCGALMWLDERITNKSIRSPIFSTCCANGKVSLPPLQELPPPFDFLLTGTDPRS</sequence>
<protein>
    <submittedName>
        <fullName evidence="2">40444_t:CDS:1</fullName>
    </submittedName>
</protein>
<dbReference type="Proteomes" id="UP000789901">
    <property type="component" value="Unassembled WGS sequence"/>
</dbReference>
<feature type="non-terminal residue" evidence="2">
    <location>
        <position position="1"/>
    </location>
</feature>
<gene>
    <name evidence="2" type="ORF">GMARGA_LOCUS35636</name>
</gene>
<feature type="compositionally biased region" description="Basic and acidic residues" evidence="1">
    <location>
        <begin position="1"/>
        <end position="19"/>
    </location>
</feature>
<organism evidence="2 3">
    <name type="scientific">Gigaspora margarita</name>
    <dbReference type="NCBI Taxonomy" id="4874"/>
    <lineage>
        <taxon>Eukaryota</taxon>
        <taxon>Fungi</taxon>
        <taxon>Fungi incertae sedis</taxon>
        <taxon>Mucoromycota</taxon>
        <taxon>Glomeromycotina</taxon>
        <taxon>Glomeromycetes</taxon>
        <taxon>Diversisporales</taxon>
        <taxon>Gigasporaceae</taxon>
        <taxon>Gigaspora</taxon>
    </lineage>
</organism>
<evidence type="ECO:0000256" key="1">
    <source>
        <dbReference type="SAM" id="MobiDB-lite"/>
    </source>
</evidence>
<evidence type="ECO:0000313" key="2">
    <source>
        <dbReference type="EMBL" id="CAG8841799.1"/>
    </source>
</evidence>
<dbReference type="EMBL" id="CAJVQB010066912">
    <property type="protein sequence ID" value="CAG8841799.1"/>
    <property type="molecule type" value="Genomic_DNA"/>
</dbReference>
<accession>A0ABN7WVL7</accession>
<proteinExistence type="predicted"/>
<evidence type="ECO:0000313" key="3">
    <source>
        <dbReference type="Proteomes" id="UP000789901"/>
    </source>
</evidence>
<feature type="region of interest" description="Disordered" evidence="1">
    <location>
        <begin position="1"/>
        <end position="30"/>
    </location>
</feature>
<reference evidence="2 3" key="1">
    <citation type="submission" date="2021-06" db="EMBL/GenBank/DDBJ databases">
        <authorList>
            <person name="Kallberg Y."/>
            <person name="Tangrot J."/>
            <person name="Rosling A."/>
        </authorList>
    </citation>
    <scope>NUCLEOTIDE SEQUENCE [LARGE SCALE GENOMIC DNA]</scope>
    <source>
        <strain evidence="2 3">120-4 pot B 10/14</strain>
    </source>
</reference>
<keyword evidence="3" id="KW-1185">Reference proteome</keyword>
<comment type="caution">
    <text evidence="2">The sequence shown here is derived from an EMBL/GenBank/DDBJ whole genome shotgun (WGS) entry which is preliminary data.</text>
</comment>
<feature type="non-terminal residue" evidence="2">
    <location>
        <position position="115"/>
    </location>
</feature>